<dbReference type="GeneID" id="94827159"/>
<dbReference type="FunFam" id="3.40.50.300:FF:000140">
    <property type="entry name" value="Lipid A export ATP-binding/permease protein MsbA"/>
    <property type="match status" value="1"/>
</dbReference>
<evidence type="ECO:0000256" key="8">
    <source>
        <dbReference type="ARBA" id="ARBA00022989"/>
    </source>
</evidence>
<keyword evidence="7" id="KW-1278">Translocase</keyword>
<dbReference type="InterPro" id="IPR027417">
    <property type="entry name" value="P-loop_NTPase"/>
</dbReference>
<accession>A0A1J4KAK2</accession>
<dbReference type="GO" id="GO:0016887">
    <property type="term" value="F:ATP hydrolysis activity"/>
    <property type="evidence" value="ECO:0007669"/>
    <property type="project" value="InterPro"/>
</dbReference>
<keyword evidence="9 10" id="KW-0472">Membrane</keyword>
<sequence length="618" mass="69447">MSGMNKDRIGEILLDDVGAQRDETYQTKKSKRKYLPFVPKMYWFFYRKPIHFLMFIPSFLSGWIMVISNLTMAKIIDSINDPNALSIIKKYAFINFLAAIFSAICTFADNYFWILVGSKIGIKIKRVLFKALMCKDIEFFDNHPFGDILTILSEDTRVVESAFSSTKAMQVRIIGQLISSIAVSFGIDWRLSMFALTSTLVISFIVKLFREAARIQLRLARKFDGRSLTIADEDLSNARTLFAFNRQKLEIERYSDEVHLQCNLSAKAKILFNISFGLGHLLDNGTVCVCLNVGAFLIMKGQLTPGTLFALSRSAFMIGSQLSSLLSTLGMDHKAYESADKIFEIVDETTSVPFDEGRTIPDFKGTIELQNVWFKYPTRNAWILKGVSLKIEAGQIAAIVGHSGSGKSTIVQILSCYYDVNSGKVLLDGVDITELNPRWLHSVISVVQQEPVLFAMTIRENVIYGLDHEPSDTELDRVLELSQSAKFVSKLPFKVDTMVGEKGSTLSGGQKQRIAIARSIIRDPTILLTDEATSALDSQSERKVQVALDEIMRGRTSVIIAHRLGTIRAAQIIYVLESGELVETGTHDELISLHGRYYTLVERQLSKQHEKDLFVKTE</sequence>
<reference evidence="13" key="1">
    <citation type="submission" date="2016-10" db="EMBL/GenBank/DDBJ databases">
        <authorList>
            <person name="Benchimol M."/>
            <person name="Almeida L.G."/>
            <person name="Vasconcelos A.T."/>
            <person name="Perreira-Neves A."/>
            <person name="Rosa I.A."/>
            <person name="Tasca T."/>
            <person name="Bogo M.R."/>
            <person name="de Souza W."/>
        </authorList>
    </citation>
    <scope>NUCLEOTIDE SEQUENCE [LARGE SCALE GENOMIC DNA]</scope>
    <source>
        <strain evidence="13">K</strain>
    </source>
</reference>
<evidence type="ECO:0000259" key="11">
    <source>
        <dbReference type="PROSITE" id="PS50893"/>
    </source>
</evidence>
<dbReference type="PROSITE" id="PS00211">
    <property type="entry name" value="ABC_TRANSPORTER_1"/>
    <property type="match status" value="1"/>
</dbReference>
<evidence type="ECO:0000256" key="9">
    <source>
        <dbReference type="ARBA" id="ARBA00023136"/>
    </source>
</evidence>
<dbReference type="InterPro" id="IPR003593">
    <property type="entry name" value="AAA+_ATPase"/>
</dbReference>
<keyword evidence="3" id="KW-0813">Transport</keyword>
<feature type="domain" description="ABC transporter" evidence="11">
    <location>
        <begin position="367"/>
        <end position="603"/>
    </location>
</feature>
<dbReference type="Gene3D" id="3.40.50.300">
    <property type="entry name" value="P-loop containing nucleotide triphosphate hydrolases"/>
    <property type="match status" value="1"/>
</dbReference>
<comment type="subcellular location">
    <subcellularLocation>
        <location evidence="1">Endomembrane system</location>
        <topology evidence="1">Multi-pass membrane protein</topology>
    </subcellularLocation>
</comment>
<dbReference type="RefSeq" id="XP_068359860.1">
    <property type="nucleotide sequence ID" value="XM_068492455.1"/>
</dbReference>
<protein>
    <submittedName>
        <fullName evidence="13">ABC transporter family protein</fullName>
    </submittedName>
</protein>
<keyword evidence="4 10" id="KW-0812">Transmembrane</keyword>
<dbReference type="AlphaFoldDB" id="A0A1J4KAK2"/>
<organism evidence="13 14">
    <name type="scientific">Tritrichomonas foetus</name>
    <dbReference type="NCBI Taxonomy" id="1144522"/>
    <lineage>
        <taxon>Eukaryota</taxon>
        <taxon>Metamonada</taxon>
        <taxon>Parabasalia</taxon>
        <taxon>Tritrichomonadida</taxon>
        <taxon>Tritrichomonadidae</taxon>
        <taxon>Tritrichomonas</taxon>
    </lineage>
</organism>
<name>A0A1J4KAK2_9EUKA</name>
<feature type="domain" description="ABC transmembrane type-1" evidence="12">
    <location>
        <begin position="58"/>
        <end position="331"/>
    </location>
</feature>
<dbReference type="GO" id="GO:0005524">
    <property type="term" value="F:ATP binding"/>
    <property type="evidence" value="ECO:0007669"/>
    <property type="project" value="UniProtKB-KW"/>
</dbReference>
<dbReference type="SMART" id="SM00382">
    <property type="entry name" value="AAA"/>
    <property type="match status" value="1"/>
</dbReference>
<keyword evidence="8 10" id="KW-1133">Transmembrane helix</keyword>
<dbReference type="SUPFAM" id="SSF52540">
    <property type="entry name" value="P-loop containing nucleoside triphosphate hydrolases"/>
    <property type="match status" value="1"/>
</dbReference>
<dbReference type="GO" id="GO:0090374">
    <property type="term" value="P:oligopeptide export from mitochondrion"/>
    <property type="evidence" value="ECO:0007669"/>
    <property type="project" value="TreeGrafter"/>
</dbReference>
<dbReference type="Gene3D" id="1.20.1560.10">
    <property type="entry name" value="ABC transporter type 1, transmembrane domain"/>
    <property type="match status" value="1"/>
</dbReference>
<dbReference type="SUPFAM" id="SSF90123">
    <property type="entry name" value="ABC transporter transmembrane region"/>
    <property type="match status" value="1"/>
</dbReference>
<dbReference type="VEuPathDB" id="TrichDB:TRFO_05382"/>
<dbReference type="Pfam" id="PF00664">
    <property type="entry name" value="ABC_membrane"/>
    <property type="match status" value="1"/>
</dbReference>
<dbReference type="Pfam" id="PF00005">
    <property type="entry name" value="ABC_tran"/>
    <property type="match status" value="1"/>
</dbReference>
<evidence type="ECO:0000256" key="10">
    <source>
        <dbReference type="SAM" id="Phobius"/>
    </source>
</evidence>
<evidence type="ECO:0000256" key="4">
    <source>
        <dbReference type="ARBA" id="ARBA00022692"/>
    </source>
</evidence>
<dbReference type="InterPro" id="IPR003439">
    <property type="entry name" value="ABC_transporter-like_ATP-bd"/>
</dbReference>
<feature type="transmembrane region" description="Helical" evidence="10">
    <location>
        <begin position="92"/>
        <end position="116"/>
    </location>
</feature>
<dbReference type="EMBL" id="MLAK01000716">
    <property type="protein sequence ID" value="OHT06724.1"/>
    <property type="molecule type" value="Genomic_DNA"/>
</dbReference>
<keyword evidence="6" id="KW-0067">ATP-binding</keyword>
<dbReference type="OrthoDB" id="6500128at2759"/>
<evidence type="ECO:0000256" key="2">
    <source>
        <dbReference type="ARBA" id="ARBA00006493"/>
    </source>
</evidence>
<comment type="caution">
    <text evidence="13">The sequence shown here is derived from an EMBL/GenBank/DDBJ whole genome shotgun (WGS) entry which is preliminary data.</text>
</comment>
<dbReference type="GO" id="GO:0012505">
    <property type="term" value="C:endomembrane system"/>
    <property type="evidence" value="ECO:0007669"/>
    <property type="project" value="UniProtKB-SubCell"/>
</dbReference>
<dbReference type="InterPro" id="IPR011527">
    <property type="entry name" value="ABC1_TM_dom"/>
</dbReference>
<dbReference type="GO" id="GO:0015421">
    <property type="term" value="F:ABC-type oligopeptide transporter activity"/>
    <property type="evidence" value="ECO:0007669"/>
    <property type="project" value="TreeGrafter"/>
</dbReference>
<evidence type="ECO:0000256" key="6">
    <source>
        <dbReference type="ARBA" id="ARBA00022840"/>
    </source>
</evidence>
<evidence type="ECO:0000256" key="5">
    <source>
        <dbReference type="ARBA" id="ARBA00022741"/>
    </source>
</evidence>
<dbReference type="PROSITE" id="PS50893">
    <property type="entry name" value="ABC_TRANSPORTER_2"/>
    <property type="match status" value="1"/>
</dbReference>
<evidence type="ECO:0000313" key="13">
    <source>
        <dbReference type="EMBL" id="OHT06724.1"/>
    </source>
</evidence>
<evidence type="ECO:0000256" key="3">
    <source>
        <dbReference type="ARBA" id="ARBA00022448"/>
    </source>
</evidence>
<proteinExistence type="inferred from homology"/>
<comment type="similarity">
    <text evidence="2">Belongs to the ABC transporter superfamily. ABCB family. MHC peptide exporter (TC 3.A.1.209) subfamily.</text>
</comment>
<dbReference type="GO" id="GO:0005743">
    <property type="term" value="C:mitochondrial inner membrane"/>
    <property type="evidence" value="ECO:0007669"/>
    <property type="project" value="TreeGrafter"/>
</dbReference>
<dbReference type="InterPro" id="IPR036640">
    <property type="entry name" value="ABC1_TM_sf"/>
</dbReference>
<evidence type="ECO:0000259" key="12">
    <source>
        <dbReference type="PROSITE" id="PS50929"/>
    </source>
</evidence>
<gene>
    <name evidence="13" type="ORF">TRFO_05382</name>
</gene>
<dbReference type="PANTHER" id="PTHR43394">
    <property type="entry name" value="ATP-DEPENDENT PERMEASE MDL1, MITOCHONDRIAL"/>
    <property type="match status" value="1"/>
</dbReference>
<dbReference type="Proteomes" id="UP000179807">
    <property type="component" value="Unassembled WGS sequence"/>
</dbReference>
<dbReference type="PROSITE" id="PS50929">
    <property type="entry name" value="ABC_TM1F"/>
    <property type="match status" value="1"/>
</dbReference>
<evidence type="ECO:0000256" key="1">
    <source>
        <dbReference type="ARBA" id="ARBA00004127"/>
    </source>
</evidence>
<evidence type="ECO:0000313" key="14">
    <source>
        <dbReference type="Proteomes" id="UP000179807"/>
    </source>
</evidence>
<keyword evidence="14" id="KW-1185">Reference proteome</keyword>
<dbReference type="InterPro" id="IPR017871">
    <property type="entry name" value="ABC_transporter-like_CS"/>
</dbReference>
<keyword evidence="5" id="KW-0547">Nucleotide-binding</keyword>
<evidence type="ECO:0000256" key="7">
    <source>
        <dbReference type="ARBA" id="ARBA00022967"/>
    </source>
</evidence>
<dbReference type="InterPro" id="IPR039421">
    <property type="entry name" value="Type_1_exporter"/>
</dbReference>
<dbReference type="PANTHER" id="PTHR43394:SF1">
    <property type="entry name" value="ATP-BINDING CASSETTE SUB-FAMILY B MEMBER 10, MITOCHONDRIAL"/>
    <property type="match status" value="1"/>
</dbReference>
<feature type="transmembrane region" description="Helical" evidence="10">
    <location>
        <begin position="50"/>
        <end position="72"/>
    </location>
</feature>